<dbReference type="Gene3D" id="3.40.50.150">
    <property type="entry name" value="Vaccinia Virus protein VP39"/>
    <property type="match status" value="1"/>
</dbReference>
<reference evidence="3" key="1">
    <citation type="submission" date="2016-06" db="EMBL/GenBank/DDBJ databases">
        <authorList>
            <person name="Varghese N."/>
            <person name="Submissions Spin"/>
        </authorList>
    </citation>
    <scope>NUCLEOTIDE SEQUENCE [LARGE SCALE GENOMIC DNA]</scope>
    <source>
        <strain evidence="3">DSM 43903</strain>
    </source>
</reference>
<evidence type="ECO:0000313" key="2">
    <source>
        <dbReference type="EMBL" id="SCL44945.1"/>
    </source>
</evidence>
<dbReference type="SUPFAM" id="SSF53335">
    <property type="entry name" value="S-adenosyl-L-methionine-dependent methyltransferases"/>
    <property type="match status" value="1"/>
</dbReference>
<dbReference type="GO" id="GO:0008168">
    <property type="term" value="F:methyltransferase activity"/>
    <property type="evidence" value="ECO:0007669"/>
    <property type="project" value="UniProtKB-KW"/>
</dbReference>
<feature type="domain" description="Histidine-specific methyltransferase SAM-dependent" evidence="1">
    <location>
        <begin position="27"/>
        <end position="318"/>
    </location>
</feature>
<keyword evidence="3" id="KW-1185">Reference proteome</keyword>
<sequence>MTGVQRRVVSPSEEFYRTYSATQVDAIVASLAQRAEFPFELTYLGGGSELWRAGEVRSTAEVAPVLRDFDTVLARHAERLLTLVPPSTPVQVVDLGPGTTRPVRGLIRHLLDGSRLAGYHAIDISAEMLELARRSLRTDFPDHADRFELCRGDFTGPDLARVLTARHDDAGPARFVVLAGGTLYNFADPTRVLRHVGHTMSGHDVLLLTLRVDTGVDRPPFMDHVRVGGPFKPQQLAGLDLLTIDRSWYQTETGFDRDRSEIFVRVRFVVPVAVTFDVGGDRRTMSFEPGDTVLVWRYLYLDRAGIADQLARSGLEVRLFERGQDSQVALVAATRAG</sequence>
<organism evidence="2 3">
    <name type="scientific">Micromonospora citrea</name>
    <dbReference type="NCBI Taxonomy" id="47855"/>
    <lineage>
        <taxon>Bacteria</taxon>
        <taxon>Bacillati</taxon>
        <taxon>Actinomycetota</taxon>
        <taxon>Actinomycetes</taxon>
        <taxon>Micromonosporales</taxon>
        <taxon>Micromonosporaceae</taxon>
        <taxon>Micromonospora</taxon>
    </lineage>
</organism>
<gene>
    <name evidence="2" type="ORF">GA0070606_0527</name>
</gene>
<evidence type="ECO:0000313" key="3">
    <source>
        <dbReference type="Proteomes" id="UP000199001"/>
    </source>
</evidence>
<dbReference type="InterPro" id="IPR019257">
    <property type="entry name" value="MeTrfase_dom"/>
</dbReference>
<dbReference type="AlphaFoldDB" id="A0A1C6TT15"/>
<dbReference type="GO" id="GO:0032259">
    <property type="term" value="P:methylation"/>
    <property type="evidence" value="ECO:0007669"/>
    <property type="project" value="UniProtKB-KW"/>
</dbReference>
<dbReference type="Proteomes" id="UP000199001">
    <property type="component" value="Unassembled WGS sequence"/>
</dbReference>
<dbReference type="EMBL" id="FMHZ01000002">
    <property type="protein sequence ID" value="SCL44945.1"/>
    <property type="molecule type" value="Genomic_DNA"/>
</dbReference>
<accession>A0A1C6TT15</accession>
<dbReference type="RefSeq" id="WP_176737210.1">
    <property type="nucleotide sequence ID" value="NZ_FMHZ01000002.1"/>
</dbReference>
<proteinExistence type="predicted"/>
<dbReference type="STRING" id="47855.GA0070606_0527"/>
<evidence type="ECO:0000259" key="1">
    <source>
        <dbReference type="Pfam" id="PF10017"/>
    </source>
</evidence>
<keyword evidence="2" id="KW-0489">Methyltransferase</keyword>
<dbReference type="Pfam" id="PF10017">
    <property type="entry name" value="Methyltransf_33"/>
    <property type="match status" value="1"/>
</dbReference>
<protein>
    <submittedName>
        <fullName evidence="2">L-histidine Nalpha-methyltransferase</fullName>
    </submittedName>
</protein>
<name>A0A1C6TT15_9ACTN</name>
<keyword evidence="2" id="KW-0808">Transferase</keyword>
<dbReference type="InterPro" id="IPR029063">
    <property type="entry name" value="SAM-dependent_MTases_sf"/>
</dbReference>